<dbReference type="RefSeq" id="WP_145249257.1">
    <property type="nucleotide sequence ID" value="NZ_CP036278.1"/>
</dbReference>
<evidence type="ECO:0000256" key="1">
    <source>
        <dbReference type="ARBA" id="ARBA00022649"/>
    </source>
</evidence>
<dbReference type="KEGG" id="amuc:Pan181_40700"/>
<name>A0A518AT34_9BACT</name>
<dbReference type="Gene3D" id="3.30.2310.20">
    <property type="entry name" value="RelE-like"/>
    <property type="match status" value="1"/>
</dbReference>
<organism evidence="2 3">
    <name type="scientific">Aeoliella mucimassa</name>
    <dbReference type="NCBI Taxonomy" id="2527972"/>
    <lineage>
        <taxon>Bacteria</taxon>
        <taxon>Pseudomonadati</taxon>
        <taxon>Planctomycetota</taxon>
        <taxon>Planctomycetia</taxon>
        <taxon>Pirellulales</taxon>
        <taxon>Lacipirellulaceae</taxon>
        <taxon>Aeoliella</taxon>
    </lineage>
</organism>
<accession>A0A518AT34</accession>
<dbReference type="EMBL" id="CP036278">
    <property type="protein sequence ID" value="QDU57847.1"/>
    <property type="molecule type" value="Genomic_DNA"/>
</dbReference>
<reference evidence="2 3" key="1">
    <citation type="submission" date="2019-02" db="EMBL/GenBank/DDBJ databases">
        <title>Deep-cultivation of Planctomycetes and their phenomic and genomic characterization uncovers novel biology.</title>
        <authorList>
            <person name="Wiegand S."/>
            <person name="Jogler M."/>
            <person name="Boedeker C."/>
            <person name="Pinto D."/>
            <person name="Vollmers J."/>
            <person name="Rivas-Marin E."/>
            <person name="Kohn T."/>
            <person name="Peeters S.H."/>
            <person name="Heuer A."/>
            <person name="Rast P."/>
            <person name="Oberbeckmann S."/>
            <person name="Bunk B."/>
            <person name="Jeske O."/>
            <person name="Meyerdierks A."/>
            <person name="Storesund J.E."/>
            <person name="Kallscheuer N."/>
            <person name="Luecker S."/>
            <person name="Lage O.M."/>
            <person name="Pohl T."/>
            <person name="Merkel B.J."/>
            <person name="Hornburger P."/>
            <person name="Mueller R.-W."/>
            <person name="Bruemmer F."/>
            <person name="Labrenz M."/>
            <person name="Spormann A.M."/>
            <person name="Op den Camp H."/>
            <person name="Overmann J."/>
            <person name="Amann R."/>
            <person name="Jetten M.S.M."/>
            <person name="Mascher T."/>
            <person name="Medema M.H."/>
            <person name="Devos D.P."/>
            <person name="Kaster A.-K."/>
            <person name="Ovreas L."/>
            <person name="Rohde M."/>
            <person name="Galperin M.Y."/>
            <person name="Jogler C."/>
        </authorList>
    </citation>
    <scope>NUCLEOTIDE SEQUENCE [LARGE SCALE GENOMIC DNA]</scope>
    <source>
        <strain evidence="2 3">Pan181</strain>
    </source>
</reference>
<dbReference type="OrthoDB" id="278204at2"/>
<dbReference type="InterPro" id="IPR007712">
    <property type="entry name" value="RelE/ParE_toxin"/>
</dbReference>
<dbReference type="Proteomes" id="UP000315750">
    <property type="component" value="Chromosome"/>
</dbReference>
<dbReference type="Pfam" id="PF05016">
    <property type="entry name" value="ParE_toxin"/>
    <property type="match status" value="1"/>
</dbReference>
<gene>
    <name evidence="2" type="ORF">Pan181_40700</name>
</gene>
<evidence type="ECO:0000313" key="3">
    <source>
        <dbReference type="Proteomes" id="UP000315750"/>
    </source>
</evidence>
<keyword evidence="1" id="KW-1277">Toxin-antitoxin system</keyword>
<protein>
    <submittedName>
        <fullName evidence="2">Plasmid stabilization system protein</fullName>
    </submittedName>
</protein>
<keyword evidence="3" id="KW-1185">Reference proteome</keyword>
<evidence type="ECO:0000313" key="2">
    <source>
        <dbReference type="EMBL" id="QDU57847.1"/>
    </source>
</evidence>
<sequence length="101" mass="11792">MDFRVSSRVNGEFAAIFAHYLDKSVDAADRFVGEFERAISEIRSSPNRYALYLPEQFGTIYRHYLLQRYPYSVIYEVTDTEVLILAVAHSSRDAGYWLKEE</sequence>
<proteinExistence type="predicted"/>
<dbReference type="AlphaFoldDB" id="A0A518AT34"/>
<dbReference type="InterPro" id="IPR035093">
    <property type="entry name" value="RelE/ParE_toxin_dom_sf"/>
</dbReference>